<comment type="caution">
    <text evidence="1">The sequence shown here is derived from an EMBL/GenBank/DDBJ whole genome shotgun (WGS) entry which is preliminary data.</text>
</comment>
<dbReference type="AlphaFoldDB" id="A0AA92W5B8"/>
<evidence type="ECO:0000313" key="2">
    <source>
        <dbReference type="Proteomes" id="UP000283785"/>
    </source>
</evidence>
<accession>A0AA92W5B8</accession>
<gene>
    <name evidence="1" type="ORF">DWV76_13715</name>
</gene>
<name>A0AA92W5B8_9BACT</name>
<dbReference type="EMBL" id="QSAG01000036">
    <property type="protein sequence ID" value="RGW40774.1"/>
    <property type="molecule type" value="Genomic_DNA"/>
</dbReference>
<dbReference type="Proteomes" id="UP000283785">
    <property type="component" value="Unassembled WGS sequence"/>
</dbReference>
<organism evidence="1 2">
    <name type="scientific">Segatella copri</name>
    <dbReference type="NCBI Taxonomy" id="165179"/>
    <lineage>
        <taxon>Bacteria</taxon>
        <taxon>Pseudomonadati</taxon>
        <taxon>Bacteroidota</taxon>
        <taxon>Bacteroidia</taxon>
        <taxon>Bacteroidales</taxon>
        <taxon>Prevotellaceae</taxon>
        <taxon>Segatella</taxon>
    </lineage>
</organism>
<sequence>MLSNCRVQLILCKDTHILQKSLYLVSGRFYHYRRFIPFFHISSLRLPYHTACAFRLEAQ</sequence>
<reference evidence="1 2" key="1">
    <citation type="submission" date="2018-08" db="EMBL/GenBank/DDBJ databases">
        <title>A genome reference for cultivated species of the human gut microbiota.</title>
        <authorList>
            <person name="Zou Y."/>
            <person name="Xue W."/>
            <person name="Luo G."/>
        </authorList>
    </citation>
    <scope>NUCLEOTIDE SEQUENCE [LARGE SCALE GENOMIC DNA]</scope>
    <source>
        <strain evidence="1 2">AF12-50</strain>
    </source>
</reference>
<evidence type="ECO:0000313" key="1">
    <source>
        <dbReference type="EMBL" id="RGW40774.1"/>
    </source>
</evidence>
<protein>
    <submittedName>
        <fullName evidence="1">Uncharacterized protein</fullName>
    </submittedName>
</protein>
<proteinExistence type="predicted"/>